<protein>
    <recommendedName>
        <fullName evidence="2">SPW repeat-containing integral membrane domain-containing protein</fullName>
    </recommendedName>
</protein>
<evidence type="ECO:0000313" key="4">
    <source>
        <dbReference type="Proteomes" id="UP000282515"/>
    </source>
</evidence>
<dbReference type="Proteomes" id="UP000282515">
    <property type="component" value="Unassembled WGS sequence"/>
</dbReference>
<dbReference type="EMBL" id="RDBF01000006">
    <property type="protein sequence ID" value="RLV55678.1"/>
    <property type="molecule type" value="Genomic_DNA"/>
</dbReference>
<organism evidence="3 4">
    <name type="scientific">Aeromicrobium phragmitis</name>
    <dbReference type="NCBI Taxonomy" id="2478914"/>
    <lineage>
        <taxon>Bacteria</taxon>
        <taxon>Bacillati</taxon>
        <taxon>Actinomycetota</taxon>
        <taxon>Actinomycetes</taxon>
        <taxon>Propionibacteriales</taxon>
        <taxon>Nocardioidaceae</taxon>
        <taxon>Aeromicrobium</taxon>
    </lineage>
</organism>
<name>A0A3L8PMB3_9ACTN</name>
<feature type="transmembrane region" description="Helical" evidence="1">
    <location>
        <begin position="12"/>
        <end position="30"/>
    </location>
</feature>
<feature type="domain" description="SPW repeat-containing integral membrane" evidence="2">
    <location>
        <begin position="9"/>
        <end position="110"/>
    </location>
</feature>
<comment type="caution">
    <text evidence="3">The sequence shown here is derived from an EMBL/GenBank/DDBJ whole genome shotgun (WGS) entry which is preliminary data.</text>
</comment>
<evidence type="ECO:0000313" key="3">
    <source>
        <dbReference type="EMBL" id="RLV55678.1"/>
    </source>
</evidence>
<accession>A0A3L8PMB3</accession>
<dbReference type="RefSeq" id="WP_121794315.1">
    <property type="nucleotide sequence ID" value="NZ_RDBF01000006.1"/>
</dbReference>
<gene>
    <name evidence="3" type="ORF">D9V41_09430</name>
</gene>
<keyword evidence="1" id="KW-0472">Membrane</keyword>
<dbReference type="Pfam" id="PF03779">
    <property type="entry name" value="SPW"/>
    <property type="match status" value="1"/>
</dbReference>
<reference evidence="3 4" key="1">
    <citation type="submission" date="2018-10" db="EMBL/GenBank/DDBJ databases">
        <title>Aeromicrobium sp. 9W16Y-2 whole genome shotgun sequence.</title>
        <authorList>
            <person name="Li F."/>
        </authorList>
    </citation>
    <scope>NUCLEOTIDE SEQUENCE [LARGE SCALE GENOMIC DNA]</scope>
    <source>
        <strain evidence="3 4">9W16Y-2</strain>
    </source>
</reference>
<dbReference type="InterPro" id="IPR005530">
    <property type="entry name" value="SPW"/>
</dbReference>
<dbReference type="OrthoDB" id="129082at2"/>
<dbReference type="AlphaFoldDB" id="A0A3L8PMB3"/>
<sequence length="135" mass="14325">MHVIPSRIHTYIGLVVGVVLVAAPWIFGFSDESAPTWTAVVIGLFLLANELTTTSPASPAKVVPMRFHIIVEIITGFILAISPWAFGFADLDANAWVPHLVVGILVAGYAFLTDPSDDPTAAKRTSTGRRPGSAA</sequence>
<evidence type="ECO:0000256" key="1">
    <source>
        <dbReference type="SAM" id="Phobius"/>
    </source>
</evidence>
<feature type="transmembrane region" description="Helical" evidence="1">
    <location>
        <begin position="95"/>
        <end position="112"/>
    </location>
</feature>
<evidence type="ECO:0000259" key="2">
    <source>
        <dbReference type="Pfam" id="PF03779"/>
    </source>
</evidence>
<keyword evidence="1" id="KW-0812">Transmembrane</keyword>
<proteinExistence type="predicted"/>
<keyword evidence="1" id="KW-1133">Transmembrane helix</keyword>
<keyword evidence="4" id="KW-1185">Reference proteome</keyword>
<feature type="transmembrane region" description="Helical" evidence="1">
    <location>
        <begin position="69"/>
        <end position="89"/>
    </location>
</feature>